<evidence type="ECO:0000313" key="2">
    <source>
        <dbReference type="Proteomes" id="UP000431177"/>
    </source>
</evidence>
<gene>
    <name evidence="1" type="ORF">F9950_11275</name>
</gene>
<proteinExistence type="predicted"/>
<dbReference type="RefSeq" id="WP_151878277.1">
    <property type="nucleotide sequence ID" value="NZ_WCKZ01000021.1"/>
</dbReference>
<comment type="caution">
    <text evidence="1">The sequence shown here is derived from an EMBL/GenBank/DDBJ whole genome shotgun (WGS) entry which is preliminary data.</text>
</comment>
<protein>
    <recommendedName>
        <fullName evidence="3">DUF4297 domain-containing protein</fullName>
    </recommendedName>
</protein>
<organism evidence="1 2">
    <name type="scientific">Bacteroides stercoris</name>
    <dbReference type="NCBI Taxonomy" id="46506"/>
    <lineage>
        <taxon>Bacteria</taxon>
        <taxon>Pseudomonadati</taxon>
        <taxon>Bacteroidota</taxon>
        <taxon>Bacteroidia</taxon>
        <taxon>Bacteroidales</taxon>
        <taxon>Bacteroidaceae</taxon>
        <taxon>Bacteroides</taxon>
    </lineage>
</organism>
<evidence type="ECO:0000313" key="1">
    <source>
        <dbReference type="EMBL" id="KAB5326819.1"/>
    </source>
</evidence>
<dbReference type="Proteomes" id="UP000431177">
    <property type="component" value="Unassembled WGS sequence"/>
</dbReference>
<evidence type="ECO:0008006" key="3">
    <source>
        <dbReference type="Google" id="ProtNLM"/>
    </source>
</evidence>
<dbReference type="AlphaFoldDB" id="A0A7J5LMF7"/>
<sequence>MSAIAALKGYRTQFLYSLHRIVFGVTDDYVYHIEGEFEDLDIIDNNGKYVECLQVKNLSDSLTFSDLFSAKDSFFKRIIQVSSTNPNVIAKVISFGSVSDELSDKKKLGQKLKSKGFHDNKIQTILAHYTKPMLVSEKSLYNDIVGKLKTEHPFIDPVIAVELLCGR</sequence>
<name>A0A7J5LMF7_BACSE</name>
<dbReference type="EMBL" id="WCLA01000022">
    <property type="protein sequence ID" value="KAB5326819.1"/>
    <property type="molecule type" value="Genomic_DNA"/>
</dbReference>
<reference evidence="1 2" key="1">
    <citation type="journal article" date="2019" name="Nat. Med.">
        <title>A library of human gut bacterial isolates paired with longitudinal multiomics data enables mechanistic microbiome research.</title>
        <authorList>
            <person name="Poyet M."/>
            <person name="Groussin M."/>
            <person name="Gibbons S.M."/>
            <person name="Avila-Pacheco J."/>
            <person name="Jiang X."/>
            <person name="Kearney S.M."/>
            <person name="Perrotta A.R."/>
            <person name="Berdy B."/>
            <person name="Zhao S."/>
            <person name="Lieberman T.D."/>
            <person name="Swanson P.K."/>
            <person name="Smith M."/>
            <person name="Roesemann S."/>
            <person name="Alexander J.E."/>
            <person name="Rich S.A."/>
            <person name="Livny J."/>
            <person name="Vlamakis H."/>
            <person name="Clish C."/>
            <person name="Bullock K."/>
            <person name="Deik A."/>
            <person name="Scott J."/>
            <person name="Pierce K.A."/>
            <person name="Xavier R.J."/>
            <person name="Alm E.J."/>
        </authorList>
    </citation>
    <scope>NUCLEOTIDE SEQUENCE [LARGE SCALE GENOMIC DNA]</scope>
    <source>
        <strain evidence="1 2">BIOML-A2</strain>
    </source>
</reference>
<accession>A0A7J5LMF7</accession>